<evidence type="ECO:0000256" key="1">
    <source>
        <dbReference type="ARBA" id="ARBA00006347"/>
    </source>
</evidence>
<dbReference type="EMBL" id="QAPG01000281">
    <property type="protein sequence ID" value="TDZ29385.1"/>
    <property type="molecule type" value="Genomic_DNA"/>
</dbReference>
<reference evidence="3 4" key="1">
    <citation type="submission" date="2018-11" db="EMBL/GenBank/DDBJ databases">
        <title>Genome sequence and assembly of Colletotrichum spinosum.</title>
        <authorList>
            <person name="Gan P."/>
            <person name="Shirasu K."/>
        </authorList>
    </citation>
    <scope>NUCLEOTIDE SEQUENCE [LARGE SCALE GENOMIC DNA]</scope>
    <source>
        <strain evidence="3 4">CBS 515.97</strain>
    </source>
</reference>
<dbReference type="PANTHER" id="PTHR18929">
    <property type="entry name" value="PROTEIN DISULFIDE ISOMERASE"/>
    <property type="match status" value="1"/>
</dbReference>
<keyword evidence="4" id="KW-1185">Reference proteome</keyword>
<dbReference type="GO" id="GO:0005783">
    <property type="term" value="C:endoplasmic reticulum"/>
    <property type="evidence" value="ECO:0007669"/>
    <property type="project" value="TreeGrafter"/>
</dbReference>
<dbReference type="AlphaFoldDB" id="A0A4R8Q2M2"/>
<feature type="chain" id="PRO_5020273007" evidence="2">
    <location>
        <begin position="22"/>
        <end position="362"/>
    </location>
</feature>
<accession>A0A4R8Q2M2</accession>
<dbReference type="Proteomes" id="UP000295083">
    <property type="component" value="Unassembled WGS sequence"/>
</dbReference>
<keyword evidence="2" id="KW-0732">Signal</keyword>
<dbReference type="GO" id="GO:0003756">
    <property type="term" value="F:protein disulfide isomerase activity"/>
    <property type="evidence" value="ECO:0007669"/>
    <property type="project" value="TreeGrafter"/>
</dbReference>
<proteinExistence type="inferred from homology"/>
<dbReference type="CDD" id="cd02981">
    <property type="entry name" value="PDI_b_family"/>
    <property type="match status" value="1"/>
</dbReference>
<gene>
    <name evidence="3" type="primary">pdiA</name>
    <name evidence="3" type="ORF">C8035_v011297</name>
</gene>
<protein>
    <submittedName>
        <fullName evidence="3">Protein disulfide-isomerase</fullName>
    </submittedName>
</protein>
<evidence type="ECO:0000313" key="3">
    <source>
        <dbReference type="EMBL" id="TDZ29385.1"/>
    </source>
</evidence>
<evidence type="ECO:0000313" key="4">
    <source>
        <dbReference type="Proteomes" id="UP000295083"/>
    </source>
</evidence>
<keyword evidence="3" id="KW-0413">Isomerase</keyword>
<organism evidence="3 4">
    <name type="scientific">Colletotrichum spinosum</name>
    <dbReference type="NCBI Taxonomy" id="1347390"/>
    <lineage>
        <taxon>Eukaryota</taxon>
        <taxon>Fungi</taxon>
        <taxon>Dikarya</taxon>
        <taxon>Ascomycota</taxon>
        <taxon>Pezizomycotina</taxon>
        <taxon>Sordariomycetes</taxon>
        <taxon>Hypocreomycetidae</taxon>
        <taxon>Glomerellales</taxon>
        <taxon>Glomerellaceae</taxon>
        <taxon>Colletotrichum</taxon>
        <taxon>Colletotrichum orbiculare species complex</taxon>
    </lineage>
</organism>
<sequence length="362" mass="40323">MRNFRAISLILVLRLLVGAACQDGDQTPLRAGSEGSAGEEDLELVAYVKPSDEKSLSLEQEWTAARSSTTFPMEFINAFSESQRCPTFMPEEYPVIRLLRGEEVVVDYTGPRTSQEILRFIKRASKSRQVPISLTKEEVDAFKDADEFTCIAHLDPSETALATTFSTVAEKYWTEFSFATTSSPVHSSVVCHKQDDESTHTWTPSSGPLEPWILESSRPRGWPMIYILSPSPSTLSSLRSELHDFAKKHYASLTVVAADPTYFPDLPASLGLDLQDGYPAGAVHQLSTGKIYPYPKDRGLTPRELQNWGLDVWQGRVRPFTPPGQEPIQEKGNVKIVTSHNLKVKNIPGLKIKIGGRVRDEL</sequence>
<dbReference type="GO" id="GO:0006457">
    <property type="term" value="P:protein folding"/>
    <property type="evidence" value="ECO:0007669"/>
    <property type="project" value="TreeGrafter"/>
</dbReference>
<name>A0A4R8Q2M2_9PEZI</name>
<feature type="signal peptide" evidence="2">
    <location>
        <begin position="1"/>
        <end position="21"/>
    </location>
</feature>
<comment type="similarity">
    <text evidence="1">Belongs to the protein disulfide isomerase family.</text>
</comment>
<dbReference type="SUPFAM" id="SSF52833">
    <property type="entry name" value="Thioredoxin-like"/>
    <property type="match status" value="1"/>
</dbReference>
<dbReference type="GO" id="GO:0034976">
    <property type="term" value="P:response to endoplasmic reticulum stress"/>
    <property type="evidence" value="ECO:0007669"/>
    <property type="project" value="TreeGrafter"/>
</dbReference>
<dbReference type="Gene3D" id="3.40.30.10">
    <property type="entry name" value="Glutaredoxin"/>
    <property type="match status" value="2"/>
</dbReference>
<dbReference type="InterPro" id="IPR036249">
    <property type="entry name" value="Thioredoxin-like_sf"/>
</dbReference>
<evidence type="ECO:0000256" key="2">
    <source>
        <dbReference type="SAM" id="SignalP"/>
    </source>
</evidence>
<comment type="caution">
    <text evidence="3">The sequence shown here is derived from an EMBL/GenBank/DDBJ whole genome shotgun (WGS) entry which is preliminary data.</text>
</comment>